<dbReference type="GO" id="GO:0008270">
    <property type="term" value="F:zinc ion binding"/>
    <property type="evidence" value="ECO:0007669"/>
    <property type="project" value="UniProtKB-KW"/>
</dbReference>
<evidence type="ECO:0000259" key="3">
    <source>
        <dbReference type="PROSITE" id="PS50157"/>
    </source>
</evidence>
<sequence length="74" mass="8397">TFRRTKLSKKKFHCSDCNKTFMSKVMMSKHSREHADEGDETEDQSLCQSESTNETTNVLSFGENANDSSLKESS</sequence>
<evidence type="ECO:0000256" key="2">
    <source>
        <dbReference type="SAM" id="MobiDB-lite"/>
    </source>
</evidence>
<feature type="compositionally biased region" description="Polar residues" evidence="2">
    <location>
        <begin position="44"/>
        <end position="68"/>
    </location>
</feature>
<dbReference type="AlphaFoldDB" id="A0A0B6Y5D9"/>
<feature type="region of interest" description="Disordered" evidence="2">
    <location>
        <begin position="27"/>
        <end position="74"/>
    </location>
</feature>
<dbReference type="PROSITE" id="PS50157">
    <property type="entry name" value="ZINC_FINGER_C2H2_2"/>
    <property type="match status" value="1"/>
</dbReference>
<feature type="non-terminal residue" evidence="4">
    <location>
        <position position="1"/>
    </location>
</feature>
<protein>
    <recommendedName>
        <fullName evidence="3">C2H2-type domain-containing protein</fullName>
    </recommendedName>
</protein>
<accession>A0A0B6Y5D9</accession>
<dbReference type="Gene3D" id="3.30.160.60">
    <property type="entry name" value="Classic Zinc Finger"/>
    <property type="match status" value="1"/>
</dbReference>
<evidence type="ECO:0000313" key="4">
    <source>
        <dbReference type="EMBL" id="CEK50740.1"/>
    </source>
</evidence>
<keyword evidence="1" id="KW-0863">Zinc-finger</keyword>
<dbReference type="InterPro" id="IPR036236">
    <property type="entry name" value="Znf_C2H2_sf"/>
</dbReference>
<dbReference type="SUPFAM" id="SSF57667">
    <property type="entry name" value="beta-beta-alpha zinc fingers"/>
    <property type="match status" value="1"/>
</dbReference>
<dbReference type="PROSITE" id="PS00028">
    <property type="entry name" value="ZINC_FINGER_C2H2_1"/>
    <property type="match status" value="1"/>
</dbReference>
<dbReference type="EMBL" id="HACG01003875">
    <property type="protein sequence ID" value="CEK50740.1"/>
    <property type="molecule type" value="Transcribed_RNA"/>
</dbReference>
<proteinExistence type="predicted"/>
<gene>
    <name evidence="4" type="primary">ORF11555</name>
</gene>
<feature type="domain" description="C2H2-type" evidence="3">
    <location>
        <begin position="12"/>
        <end position="39"/>
    </location>
</feature>
<evidence type="ECO:0000256" key="1">
    <source>
        <dbReference type="PROSITE-ProRule" id="PRU00042"/>
    </source>
</evidence>
<organism evidence="4">
    <name type="scientific">Arion vulgaris</name>
    <dbReference type="NCBI Taxonomy" id="1028688"/>
    <lineage>
        <taxon>Eukaryota</taxon>
        <taxon>Metazoa</taxon>
        <taxon>Spiralia</taxon>
        <taxon>Lophotrochozoa</taxon>
        <taxon>Mollusca</taxon>
        <taxon>Gastropoda</taxon>
        <taxon>Heterobranchia</taxon>
        <taxon>Euthyneura</taxon>
        <taxon>Panpulmonata</taxon>
        <taxon>Eupulmonata</taxon>
        <taxon>Stylommatophora</taxon>
        <taxon>Helicina</taxon>
        <taxon>Arionoidea</taxon>
        <taxon>Arionidae</taxon>
        <taxon>Arion</taxon>
    </lineage>
</organism>
<reference evidence="4" key="1">
    <citation type="submission" date="2014-12" db="EMBL/GenBank/DDBJ databases">
        <title>Insight into the proteome of Arion vulgaris.</title>
        <authorList>
            <person name="Aradska J."/>
            <person name="Bulat T."/>
            <person name="Smidak R."/>
            <person name="Sarate P."/>
            <person name="Gangsoo J."/>
            <person name="Sialana F."/>
            <person name="Bilban M."/>
            <person name="Lubec G."/>
        </authorList>
    </citation>
    <scope>NUCLEOTIDE SEQUENCE</scope>
    <source>
        <tissue evidence="4">Skin</tissue>
    </source>
</reference>
<feature type="non-terminal residue" evidence="4">
    <location>
        <position position="74"/>
    </location>
</feature>
<keyword evidence="1" id="KW-0862">Zinc</keyword>
<keyword evidence="1" id="KW-0479">Metal-binding</keyword>
<name>A0A0B6Y5D9_9EUPU</name>
<dbReference type="InterPro" id="IPR013087">
    <property type="entry name" value="Znf_C2H2_type"/>
</dbReference>